<evidence type="ECO:0000256" key="1">
    <source>
        <dbReference type="SAM" id="MobiDB-lite"/>
    </source>
</evidence>
<evidence type="ECO:0000313" key="2">
    <source>
        <dbReference type="EMBL" id="GIY96237.1"/>
    </source>
</evidence>
<name>A0AAV4XMA5_CAEEX</name>
<feature type="compositionally biased region" description="Polar residues" evidence="1">
    <location>
        <begin position="1"/>
        <end position="11"/>
    </location>
</feature>
<sequence>MSKPFAQQQNKGYKKRFHSSNRISSADYVRNYKRGKHVLPRARRGVPCQKVVSALCHHLGMLPLRTARIVCLGRGIAPRAHSTIGDILLLTPLFQLFMPPRPTH</sequence>
<comment type="caution">
    <text evidence="2">The sequence shown here is derived from an EMBL/GenBank/DDBJ whole genome shotgun (WGS) entry which is preliminary data.</text>
</comment>
<dbReference type="EMBL" id="BPLR01000641">
    <property type="protein sequence ID" value="GIY96237.1"/>
    <property type="molecule type" value="Genomic_DNA"/>
</dbReference>
<reference evidence="2 3" key="1">
    <citation type="submission" date="2021-06" db="EMBL/GenBank/DDBJ databases">
        <title>Caerostris extrusa draft genome.</title>
        <authorList>
            <person name="Kono N."/>
            <person name="Arakawa K."/>
        </authorList>
    </citation>
    <scope>NUCLEOTIDE SEQUENCE [LARGE SCALE GENOMIC DNA]</scope>
</reference>
<proteinExistence type="predicted"/>
<gene>
    <name evidence="2" type="ORF">CEXT_524371</name>
</gene>
<protein>
    <submittedName>
        <fullName evidence="2">Uncharacterized protein</fullName>
    </submittedName>
</protein>
<dbReference type="Proteomes" id="UP001054945">
    <property type="component" value="Unassembled WGS sequence"/>
</dbReference>
<evidence type="ECO:0000313" key="3">
    <source>
        <dbReference type="Proteomes" id="UP001054945"/>
    </source>
</evidence>
<organism evidence="2 3">
    <name type="scientific">Caerostris extrusa</name>
    <name type="common">Bark spider</name>
    <name type="synonym">Caerostris bankana</name>
    <dbReference type="NCBI Taxonomy" id="172846"/>
    <lineage>
        <taxon>Eukaryota</taxon>
        <taxon>Metazoa</taxon>
        <taxon>Ecdysozoa</taxon>
        <taxon>Arthropoda</taxon>
        <taxon>Chelicerata</taxon>
        <taxon>Arachnida</taxon>
        <taxon>Araneae</taxon>
        <taxon>Araneomorphae</taxon>
        <taxon>Entelegynae</taxon>
        <taxon>Araneoidea</taxon>
        <taxon>Araneidae</taxon>
        <taxon>Caerostris</taxon>
    </lineage>
</organism>
<feature type="region of interest" description="Disordered" evidence="1">
    <location>
        <begin position="1"/>
        <end position="20"/>
    </location>
</feature>
<keyword evidence="3" id="KW-1185">Reference proteome</keyword>
<dbReference type="AlphaFoldDB" id="A0AAV4XMA5"/>
<accession>A0AAV4XMA5</accession>